<dbReference type="EMBL" id="CM003150">
    <property type="protein sequence ID" value="KIS67915.1"/>
    <property type="molecule type" value="Genomic_DNA"/>
</dbReference>
<feature type="region of interest" description="Disordered" evidence="1">
    <location>
        <begin position="585"/>
        <end position="648"/>
    </location>
</feature>
<feature type="compositionally biased region" description="Acidic residues" evidence="1">
    <location>
        <begin position="602"/>
        <end position="611"/>
    </location>
</feature>
<sequence length="774" mass="84699">MSDSTTRNCTPVTARSSIVASESATLANLSSTSHRSTTHAKLRLRIVTRPPLPEHRFLAPFEPNVPKCFAKLKSFVHKYLVDKSEKAGQNVALVESIHVHALEFQMDNFDVPDDPEILRDGDTLEVVIDADVEIRDTGFDEHARIEIADQSRDQRQHDANEGEQQDRDLDSLQLEAQNAEERDAIVQATRVAALLRAGVHNMTDGHDDLASKHIVVDDLPRMPRPPTLASTKSTSPKASSSNPFSAPSLPPMPTSLVFGGAASAMAAFEAKRKQMQASSQSSFALCPSDRIGSVANANASASASASAKRVGKRPRSSSPSSSSESSSDSCSTSESDSDSCSDSCSSSESDSDSCSDDTGSTDSGSESDSESCNLSCDSSTSSSDSAPSEQPTRYDRPRTWSTSPRAVPPGQGLNRTKRRNAMRRHKLKMLRDAENVVQFENARRRAELAQGGVDHVGPVGWVEDREGTMQIEHVSDRSRVHDSALISVKDEMPPGSGTFGMDVFSAARDSNVAQSKRKRQEELTPSSVDDAAAHLASRWQDRQSSDPMHGVQVPYNVHIRHVDCQAYYDSQLAVLQDVLQGEAEAVGRVVRSSRRRKKTLDDEQAESENADLDYSSVEGEMQDRGRPKRIKIESVTPRIGSSPVGAAESSTIRFGAPAPLGERSDMDIERTWLQLKQTYQPSDIACCTRIDASTVDLAHLEPGFGLIWQALALHPLRQTPEIMWHVGIVSSTSPHIQLHSLGPLHESRSTHWHHYEPVEMVWQNPPSPVLYRFA</sequence>
<protein>
    <submittedName>
        <fullName evidence="2">Uncharacterized protein</fullName>
    </submittedName>
</protein>
<dbReference type="InParanoid" id="A0A0D1DZF6"/>
<name>A0A0D1DZF6_MYCMD</name>
<reference evidence="2 3" key="1">
    <citation type="journal article" date="2006" name="Nature">
        <title>Insights from the genome of the biotrophic fungal plant pathogen Ustilago maydis.</title>
        <authorList>
            <person name="Kamper J."/>
            <person name="Kahmann R."/>
            <person name="Bolker M."/>
            <person name="Ma L.J."/>
            <person name="Brefort T."/>
            <person name="Saville B.J."/>
            <person name="Banuett F."/>
            <person name="Kronstad J.W."/>
            <person name="Gold S.E."/>
            <person name="Muller O."/>
            <person name="Perlin M.H."/>
            <person name="Wosten H.A."/>
            <person name="de Vries R."/>
            <person name="Ruiz-Herrera J."/>
            <person name="Reynaga-Pena C.G."/>
            <person name="Snetselaar K."/>
            <person name="McCann M."/>
            <person name="Perez-Martin J."/>
            <person name="Feldbrugge M."/>
            <person name="Basse C.W."/>
            <person name="Steinberg G."/>
            <person name="Ibeas J.I."/>
            <person name="Holloman W."/>
            <person name="Guzman P."/>
            <person name="Farman M."/>
            <person name="Stajich J.E."/>
            <person name="Sentandreu R."/>
            <person name="Gonzalez-Prieto J.M."/>
            <person name="Kennell J.C."/>
            <person name="Molina L."/>
            <person name="Schirawski J."/>
            <person name="Mendoza-Mendoza A."/>
            <person name="Greilinger D."/>
            <person name="Munch K."/>
            <person name="Rossel N."/>
            <person name="Scherer M."/>
            <person name="Vranes M."/>
            <person name="Ladendorf O."/>
            <person name="Vincon V."/>
            <person name="Fuchs U."/>
            <person name="Sandrock B."/>
            <person name="Meng S."/>
            <person name="Ho E.C."/>
            <person name="Cahill M.J."/>
            <person name="Boyce K.J."/>
            <person name="Klose J."/>
            <person name="Klosterman S.J."/>
            <person name="Deelstra H.J."/>
            <person name="Ortiz-Castellanos L."/>
            <person name="Li W."/>
            <person name="Sanchez-Alonso P."/>
            <person name="Schreier P.H."/>
            <person name="Hauser-Hahn I."/>
            <person name="Vaupel M."/>
            <person name="Koopmann E."/>
            <person name="Friedrich G."/>
            <person name="Voss H."/>
            <person name="Schluter T."/>
            <person name="Margolis J."/>
            <person name="Platt D."/>
            <person name="Swimmer C."/>
            <person name="Gnirke A."/>
            <person name="Chen F."/>
            <person name="Vysotskaia V."/>
            <person name="Mannhaupt G."/>
            <person name="Guldener U."/>
            <person name="Munsterkotter M."/>
            <person name="Haase D."/>
            <person name="Oesterheld M."/>
            <person name="Mewes H.W."/>
            <person name="Mauceli E.W."/>
            <person name="DeCaprio D."/>
            <person name="Wade C.M."/>
            <person name="Butler J."/>
            <person name="Young S."/>
            <person name="Jaffe D.B."/>
            <person name="Calvo S."/>
            <person name="Nusbaum C."/>
            <person name="Galagan J."/>
            <person name="Birren B.W."/>
        </authorList>
    </citation>
    <scope>NUCLEOTIDE SEQUENCE [LARGE SCALE GENOMIC DNA]</scope>
    <source>
        <strain evidence="3">DSM 14603 / FGSC 9021 / UM521</strain>
    </source>
</reference>
<organism evidence="2 3">
    <name type="scientific">Mycosarcoma maydis</name>
    <name type="common">Corn smut fungus</name>
    <name type="synonym">Ustilago maydis</name>
    <dbReference type="NCBI Taxonomy" id="5270"/>
    <lineage>
        <taxon>Eukaryota</taxon>
        <taxon>Fungi</taxon>
        <taxon>Dikarya</taxon>
        <taxon>Basidiomycota</taxon>
        <taxon>Ustilaginomycotina</taxon>
        <taxon>Ustilaginomycetes</taxon>
        <taxon>Ustilaginales</taxon>
        <taxon>Ustilaginaceae</taxon>
        <taxon>Mycosarcoma</taxon>
    </lineage>
</organism>
<dbReference type="Proteomes" id="UP000000561">
    <property type="component" value="Chromosome 11"/>
</dbReference>
<evidence type="ECO:0000256" key="1">
    <source>
        <dbReference type="SAM" id="MobiDB-lite"/>
    </source>
</evidence>
<evidence type="ECO:0000313" key="2">
    <source>
        <dbReference type="EMBL" id="KIS67915.1"/>
    </source>
</evidence>
<dbReference type="OrthoDB" id="2555811at2759"/>
<feature type="region of interest" description="Disordered" evidence="1">
    <location>
        <begin position="219"/>
        <end position="250"/>
    </location>
</feature>
<proteinExistence type="predicted"/>
<dbReference type="STRING" id="237631.A0A0D1DZF6"/>
<feature type="compositionally biased region" description="Low complexity" evidence="1">
    <location>
        <begin position="356"/>
        <end position="385"/>
    </location>
</feature>
<feature type="region of interest" description="Disordered" evidence="1">
    <location>
        <begin position="510"/>
        <end position="547"/>
    </location>
</feature>
<dbReference type="VEuPathDB" id="FungiDB:UMAG_03966"/>
<keyword evidence="3" id="KW-1185">Reference proteome</keyword>
<accession>A0A0D1DZF6</accession>
<dbReference type="RefSeq" id="XP_011390429.1">
    <property type="nucleotide sequence ID" value="XM_011392127.1"/>
</dbReference>
<feature type="compositionally biased region" description="Low complexity" evidence="1">
    <location>
        <begin position="316"/>
        <end position="348"/>
    </location>
</feature>
<dbReference type="OMA" id="FHANTHS"/>
<dbReference type="KEGG" id="uma:UMAG_03966"/>
<gene>
    <name evidence="2" type="ORF">UMAG_03966</name>
</gene>
<feature type="region of interest" description="Disordered" evidence="1">
    <location>
        <begin position="301"/>
        <end position="420"/>
    </location>
</feature>
<dbReference type="AlphaFoldDB" id="A0A0D1DZF6"/>
<dbReference type="eggNOG" id="ENOG502SF1H">
    <property type="taxonomic scope" value="Eukaryota"/>
</dbReference>
<evidence type="ECO:0000313" key="3">
    <source>
        <dbReference type="Proteomes" id="UP000000561"/>
    </source>
</evidence>
<dbReference type="GeneID" id="23564277"/>
<feature type="compositionally biased region" description="Low complexity" evidence="1">
    <location>
        <begin position="227"/>
        <end position="247"/>
    </location>
</feature>
<feature type="region of interest" description="Disordered" evidence="1">
    <location>
        <begin position="147"/>
        <end position="169"/>
    </location>
</feature>